<dbReference type="Proteomes" id="UP000254266">
    <property type="component" value="Unassembled WGS sequence"/>
</dbReference>
<gene>
    <name evidence="11" type="ORF">DIZ80_10280</name>
</gene>
<keyword evidence="5 9" id="KW-0812">Transmembrane</keyword>
<evidence type="ECO:0000259" key="10">
    <source>
        <dbReference type="Pfam" id="PF04290"/>
    </source>
</evidence>
<dbReference type="GO" id="GO:0005886">
    <property type="term" value="C:plasma membrane"/>
    <property type="evidence" value="ECO:0007669"/>
    <property type="project" value="UniProtKB-SubCell"/>
</dbReference>
<dbReference type="InterPro" id="IPR055348">
    <property type="entry name" value="DctQ"/>
</dbReference>
<keyword evidence="6 9" id="KW-1133">Transmembrane helix</keyword>
<evidence type="ECO:0000313" key="12">
    <source>
        <dbReference type="Proteomes" id="UP000254266"/>
    </source>
</evidence>
<evidence type="ECO:0000256" key="5">
    <source>
        <dbReference type="ARBA" id="ARBA00022692"/>
    </source>
</evidence>
<feature type="transmembrane region" description="Helical" evidence="9">
    <location>
        <begin position="59"/>
        <end position="75"/>
    </location>
</feature>
<comment type="function">
    <text evidence="9">Part of the tripartite ATP-independent periplasmic (TRAP) transport system.</text>
</comment>
<dbReference type="PANTHER" id="PTHR35011:SF4">
    <property type="entry name" value="SLL1102 PROTEIN"/>
    <property type="match status" value="1"/>
</dbReference>
<comment type="caution">
    <text evidence="11">The sequence shown here is derived from an EMBL/GenBank/DDBJ whole genome shotgun (WGS) entry which is preliminary data.</text>
</comment>
<dbReference type="PANTHER" id="PTHR35011">
    <property type="entry name" value="2,3-DIKETO-L-GULONATE TRAP TRANSPORTER SMALL PERMEASE PROTEIN YIAM"/>
    <property type="match status" value="1"/>
</dbReference>
<comment type="subcellular location">
    <subcellularLocation>
        <location evidence="1 9">Cell inner membrane</location>
        <topology evidence="1 9">Multi-pass membrane protein</topology>
    </subcellularLocation>
</comment>
<reference evidence="11 12" key="1">
    <citation type="journal article" date="2018" name="ISME J.">
        <title>Endosymbiont genomes yield clues of tubeworm success.</title>
        <authorList>
            <person name="Li Y."/>
            <person name="Liles M.R."/>
            <person name="Halanych K.M."/>
        </authorList>
    </citation>
    <scope>NUCLEOTIDE SEQUENCE [LARGE SCALE GENOMIC DNA]</scope>
    <source>
        <strain evidence="11">A1464</strain>
    </source>
</reference>
<accession>A0A370DCN0</accession>
<comment type="similarity">
    <text evidence="8 9">Belongs to the TRAP transporter small permease family.</text>
</comment>
<dbReference type="InterPro" id="IPR007387">
    <property type="entry name" value="TRAP_DctQ"/>
</dbReference>
<evidence type="ECO:0000313" key="11">
    <source>
        <dbReference type="EMBL" id="RDH82658.1"/>
    </source>
</evidence>
<dbReference type="Pfam" id="PF04290">
    <property type="entry name" value="DctQ"/>
    <property type="match status" value="1"/>
</dbReference>
<keyword evidence="2 9" id="KW-0813">Transport</keyword>
<feature type="transmembrane region" description="Helical" evidence="9">
    <location>
        <begin position="96"/>
        <end position="122"/>
    </location>
</feature>
<comment type="subunit">
    <text evidence="9">The complex comprises the extracytoplasmic solute receptor protein and the two transmembrane proteins.</text>
</comment>
<evidence type="ECO:0000256" key="4">
    <source>
        <dbReference type="ARBA" id="ARBA00022519"/>
    </source>
</evidence>
<evidence type="ECO:0000256" key="1">
    <source>
        <dbReference type="ARBA" id="ARBA00004429"/>
    </source>
</evidence>
<feature type="domain" description="Tripartite ATP-independent periplasmic transporters DctQ component" evidence="10">
    <location>
        <begin position="34"/>
        <end position="167"/>
    </location>
</feature>
<protein>
    <recommendedName>
        <fullName evidence="9">TRAP transporter small permease protein</fullName>
    </recommendedName>
</protein>
<evidence type="ECO:0000256" key="6">
    <source>
        <dbReference type="ARBA" id="ARBA00022989"/>
    </source>
</evidence>
<dbReference type="GO" id="GO:0022857">
    <property type="term" value="F:transmembrane transporter activity"/>
    <property type="evidence" value="ECO:0007669"/>
    <property type="project" value="UniProtKB-UniRule"/>
</dbReference>
<evidence type="ECO:0000256" key="3">
    <source>
        <dbReference type="ARBA" id="ARBA00022475"/>
    </source>
</evidence>
<proteinExistence type="inferred from homology"/>
<keyword evidence="7 9" id="KW-0472">Membrane</keyword>
<feature type="transmembrane region" description="Helical" evidence="9">
    <location>
        <begin position="27"/>
        <end position="47"/>
    </location>
</feature>
<evidence type="ECO:0000256" key="8">
    <source>
        <dbReference type="ARBA" id="ARBA00038436"/>
    </source>
</evidence>
<name>A0A370DCN0_9GAMM</name>
<keyword evidence="3" id="KW-1003">Cell membrane</keyword>
<evidence type="ECO:0000256" key="7">
    <source>
        <dbReference type="ARBA" id="ARBA00023136"/>
    </source>
</evidence>
<sequence length="190" mass="21645">MNSNIKQYLTTMSVKLEQFIDWVGRSVSWLVLLMVVVTFLVVVLRYLFDTGWIALQESISYFHSMVFLLGAAYTLKQGGHVRVDIFYDRLSQTGKAWVDLIGHLFILMPVMIFIIWVSWPYVADSWQVMESSREAGGLPGVYLLKSLILIMAGLLMLQATAMILRILLTLTQTPPQLLDNHSSRDKEASQ</sequence>
<dbReference type="EMBL" id="QFXC01000011">
    <property type="protein sequence ID" value="RDH82658.1"/>
    <property type="molecule type" value="Genomic_DNA"/>
</dbReference>
<evidence type="ECO:0000256" key="2">
    <source>
        <dbReference type="ARBA" id="ARBA00022448"/>
    </source>
</evidence>
<keyword evidence="12" id="KW-1185">Reference proteome</keyword>
<evidence type="ECO:0000256" key="9">
    <source>
        <dbReference type="RuleBase" id="RU369079"/>
    </source>
</evidence>
<organism evidence="11 12">
    <name type="scientific">endosymbiont of Galathealinum brachiosum</name>
    <dbReference type="NCBI Taxonomy" id="2200906"/>
    <lineage>
        <taxon>Bacteria</taxon>
        <taxon>Pseudomonadati</taxon>
        <taxon>Pseudomonadota</taxon>
        <taxon>Gammaproteobacteria</taxon>
        <taxon>sulfur-oxidizing symbionts</taxon>
    </lineage>
</organism>
<feature type="transmembrane region" description="Helical" evidence="9">
    <location>
        <begin position="142"/>
        <end position="168"/>
    </location>
</feature>
<keyword evidence="4 9" id="KW-0997">Cell inner membrane</keyword>
<dbReference type="AlphaFoldDB" id="A0A370DCN0"/>